<accession>A0ABQ8T6G2</accession>
<keyword evidence="3" id="KW-1185">Reference proteome</keyword>
<feature type="region of interest" description="Disordered" evidence="1">
    <location>
        <begin position="143"/>
        <end position="162"/>
    </location>
</feature>
<evidence type="ECO:0000313" key="2">
    <source>
        <dbReference type="EMBL" id="KAJ4441543.1"/>
    </source>
</evidence>
<name>A0ABQ8T6G2_PERAM</name>
<gene>
    <name evidence="2" type="ORF">ANN_11399</name>
</gene>
<feature type="compositionally biased region" description="Acidic residues" evidence="1">
    <location>
        <begin position="151"/>
        <end position="162"/>
    </location>
</feature>
<evidence type="ECO:0000256" key="1">
    <source>
        <dbReference type="SAM" id="MobiDB-lite"/>
    </source>
</evidence>
<comment type="caution">
    <text evidence="2">The sequence shown here is derived from an EMBL/GenBank/DDBJ whole genome shotgun (WGS) entry which is preliminary data.</text>
</comment>
<evidence type="ECO:0000313" key="3">
    <source>
        <dbReference type="Proteomes" id="UP001148838"/>
    </source>
</evidence>
<proteinExistence type="predicted"/>
<organism evidence="2 3">
    <name type="scientific">Periplaneta americana</name>
    <name type="common">American cockroach</name>
    <name type="synonym">Blatta americana</name>
    <dbReference type="NCBI Taxonomy" id="6978"/>
    <lineage>
        <taxon>Eukaryota</taxon>
        <taxon>Metazoa</taxon>
        <taxon>Ecdysozoa</taxon>
        <taxon>Arthropoda</taxon>
        <taxon>Hexapoda</taxon>
        <taxon>Insecta</taxon>
        <taxon>Pterygota</taxon>
        <taxon>Neoptera</taxon>
        <taxon>Polyneoptera</taxon>
        <taxon>Dictyoptera</taxon>
        <taxon>Blattodea</taxon>
        <taxon>Blattoidea</taxon>
        <taxon>Blattidae</taxon>
        <taxon>Blattinae</taxon>
        <taxon>Periplaneta</taxon>
    </lineage>
</organism>
<dbReference type="EMBL" id="JAJSOF020000015">
    <property type="protein sequence ID" value="KAJ4441543.1"/>
    <property type="molecule type" value="Genomic_DNA"/>
</dbReference>
<protein>
    <submittedName>
        <fullName evidence="2">Uncharacterized protein</fullName>
    </submittedName>
</protein>
<dbReference type="Proteomes" id="UP001148838">
    <property type="component" value="Unassembled WGS sequence"/>
</dbReference>
<reference evidence="2 3" key="1">
    <citation type="journal article" date="2022" name="Allergy">
        <title>Genome assembly and annotation of Periplaneta americana reveal a comprehensive cockroach allergen profile.</title>
        <authorList>
            <person name="Wang L."/>
            <person name="Xiong Q."/>
            <person name="Saelim N."/>
            <person name="Wang L."/>
            <person name="Nong W."/>
            <person name="Wan A.T."/>
            <person name="Shi M."/>
            <person name="Liu X."/>
            <person name="Cao Q."/>
            <person name="Hui J.H.L."/>
            <person name="Sookrung N."/>
            <person name="Leung T.F."/>
            <person name="Tungtrongchitr A."/>
            <person name="Tsui S.K.W."/>
        </authorList>
    </citation>
    <scope>NUCLEOTIDE SEQUENCE [LARGE SCALE GENOMIC DNA]</scope>
    <source>
        <strain evidence="2">PWHHKU_190912</strain>
    </source>
</reference>
<sequence length="182" mass="20554">MAGLCEGGNETAGSLKAFCMNIFLSDRSIVFSSRRMTTHEKGWFRNECGCLLETRPLTKLKNSGSQRIARTGYRLLPAEKTLHYGAFVAAGEYALYLFLLHNGAQHVAPLTPYQFQRVLTTTDVEFRRVKRYHKRAKTAQPLAFTERPAQLDDDDDDDDDDDGSSDFISTHFLCDVCFNVSL</sequence>